<feature type="compositionally biased region" description="Polar residues" evidence="1">
    <location>
        <begin position="37"/>
        <end position="48"/>
    </location>
</feature>
<dbReference type="EMBL" id="BPWL01000003">
    <property type="protein sequence ID" value="GJJ09011.1"/>
    <property type="molecule type" value="Genomic_DNA"/>
</dbReference>
<proteinExistence type="predicted"/>
<evidence type="ECO:0000313" key="2">
    <source>
        <dbReference type="EMBL" id="GJJ09011.1"/>
    </source>
</evidence>
<evidence type="ECO:0000313" key="3">
    <source>
        <dbReference type="Proteomes" id="UP001050691"/>
    </source>
</evidence>
<keyword evidence="3" id="KW-1185">Reference proteome</keyword>
<feature type="compositionally biased region" description="Low complexity" evidence="1">
    <location>
        <begin position="19"/>
        <end position="28"/>
    </location>
</feature>
<sequence length="368" mass="41041">MTKIPFLQRIKSNRRSRTRTSSSSSSSSFAPHHSSVEQENLSLVQSHQRSPTIESSAYSIIPLVQDDMRILDVSNFIDIPRPISPKVVNVNVGTARGAHLPHTLRMVNQNIAETEEEPGDIPDEDEIPDDATIVPVPSVRQNFVPILGPPLSAIPAWKVVIGSDVLNDPVLYIQIQQGFYHEVWDPTIRDGLVLLGQALYYPVSASSQQLSSQLIWLSLEVYMACPRKALRQTESHYLCLMRNNTEIGIKSANKKQQQPSKYRQVDYPTPSLISPQASCDLLINNIEQYPAVQTCFFKLVLPVGNPILFHDSGAGDLIRFFKIRARGVVRVTSNEVVNIRQSTKDVDLTVNVLKTSRFLGNIAHSPSV</sequence>
<comment type="caution">
    <text evidence="2">The sequence shown here is derived from an EMBL/GenBank/DDBJ whole genome shotgun (WGS) entry which is preliminary data.</text>
</comment>
<protein>
    <submittedName>
        <fullName evidence="2">Uncharacterized protein</fullName>
    </submittedName>
</protein>
<reference evidence="2" key="1">
    <citation type="submission" date="2021-10" db="EMBL/GenBank/DDBJ databases">
        <title>De novo Genome Assembly of Clathrus columnatus (Basidiomycota, Fungi) Using Illumina and Nanopore Sequence Data.</title>
        <authorList>
            <person name="Ogiso-Tanaka E."/>
            <person name="Itagaki H."/>
            <person name="Hosoya T."/>
            <person name="Hosaka K."/>
        </authorList>
    </citation>
    <scope>NUCLEOTIDE SEQUENCE</scope>
    <source>
        <strain evidence="2">MO-923</strain>
    </source>
</reference>
<dbReference type="AlphaFoldDB" id="A0AAV5A7N0"/>
<feature type="region of interest" description="Disordered" evidence="1">
    <location>
        <begin position="1"/>
        <end position="48"/>
    </location>
</feature>
<dbReference type="Proteomes" id="UP001050691">
    <property type="component" value="Unassembled WGS sequence"/>
</dbReference>
<gene>
    <name evidence="2" type="ORF">Clacol_003232</name>
</gene>
<name>A0AAV5A7N0_9AGAM</name>
<organism evidence="2 3">
    <name type="scientific">Clathrus columnatus</name>
    <dbReference type="NCBI Taxonomy" id="1419009"/>
    <lineage>
        <taxon>Eukaryota</taxon>
        <taxon>Fungi</taxon>
        <taxon>Dikarya</taxon>
        <taxon>Basidiomycota</taxon>
        <taxon>Agaricomycotina</taxon>
        <taxon>Agaricomycetes</taxon>
        <taxon>Phallomycetidae</taxon>
        <taxon>Phallales</taxon>
        <taxon>Clathraceae</taxon>
        <taxon>Clathrus</taxon>
    </lineage>
</organism>
<evidence type="ECO:0000256" key="1">
    <source>
        <dbReference type="SAM" id="MobiDB-lite"/>
    </source>
</evidence>
<accession>A0AAV5A7N0</accession>